<dbReference type="AlphaFoldDB" id="A0A9D5X6F5"/>
<comment type="caution">
    <text evidence="11">The sequence shown here is derived from an EMBL/GenBank/DDBJ whole genome shotgun (WGS) entry which is preliminary data.</text>
</comment>
<dbReference type="InterPro" id="IPR007645">
    <property type="entry name" value="RNA_pol_Rpb2_3"/>
</dbReference>
<sequence>GEMKEQLVFMGDFPLMTERGTFIINGSERVVVSQLVRSPGVYFSSEMDNGVLVHKSQFIPARGAWLEFEVDKRGHLVVSIDRKRRQSATVFLRALGIAVTDDEILSLLGDSDVVRNTLERDVATTREDALIEIYRRQRPGEPPTVDSARSLLDGLFFNEQRYDLARVGRYKINKKLEEEIPADVRVLTKEDIVAALQYLLAVHAGDESKHLDDIDHFGNRRVRTVGELVQNQFRIGMSRMERVVRERMASQDADDITPQSLINIRPIVAAIKEFFGSSQLSQFMDQANPLAGLTHKRRLSALGPGGLAGHKSGSSRRTNVPTAVRDVHNSHYSRMCPIETPEGPNIGLIGSLALYAHVNEYGFIEAPYRKVTGGVVSDDIVWMTADEEENHIIA</sequence>
<keyword evidence="5" id="KW-0804">Transcription</keyword>
<dbReference type="GO" id="GO:0003677">
    <property type="term" value="F:DNA binding"/>
    <property type="evidence" value="ECO:0007669"/>
    <property type="project" value="InterPro"/>
</dbReference>
<dbReference type="Proteomes" id="UP000787322">
    <property type="component" value="Unassembled WGS sequence"/>
</dbReference>
<keyword evidence="4" id="KW-0548">Nucleotidyltransferase</keyword>
<dbReference type="InterPro" id="IPR019462">
    <property type="entry name" value="DNA-dir_RNA_pol_bsu_external_1"/>
</dbReference>
<dbReference type="Gene3D" id="3.90.1100.10">
    <property type="match status" value="1"/>
</dbReference>
<feature type="non-terminal residue" evidence="11">
    <location>
        <position position="394"/>
    </location>
</feature>
<gene>
    <name evidence="11" type="ORF">HXK24_07070</name>
</gene>
<dbReference type="Pfam" id="PF10385">
    <property type="entry name" value="RNA_pol_Rpb2_45"/>
    <property type="match status" value="1"/>
</dbReference>
<dbReference type="InterPro" id="IPR007644">
    <property type="entry name" value="RNA_pol_bsu_protrusion"/>
</dbReference>
<feature type="domain" description="RNA polymerase Rpb2" evidence="7">
    <location>
        <begin position="37"/>
        <end position="223"/>
    </location>
</feature>
<evidence type="ECO:0000313" key="12">
    <source>
        <dbReference type="Proteomes" id="UP000787322"/>
    </source>
</evidence>
<dbReference type="GO" id="GO:0000428">
    <property type="term" value="C:DNA-directed RNA polymerase complex"/>
    <property type="evidence" value="ECO:0007669"/>
    <property type="project" value="UniProtKB-KW"/>
</dbReference>
<protein>
    <recommendedName>
        <fullName evidence="1">DNA-directed RNA polymerase</fullName>
        <ecNumber evidence="1">2.7.7.6</ecNumber>
    </recommendedName>
</protein>
<accession>A0A9D5X6F5</accession>
<evidence type="ECO:0000256" key="5">
    <source>
        <dbReference type="ARBA" id="ARBA00023163"/>
    </source>
</evidence>
<reference evidence="11" key="1">
    <citation type="submission" date="2020-04" db="EMBL/GenBank/DDBJ databases">
        <title>Deep metagenomics examines the oral microbiome during advanced dental caries in children, revealing novel taxa and co-occurrences with host molecules.</title>
        <authorList>
            <person name="Baker J.L."/>
            <person name="Morton J.T."/>
            <person name="Dinis M."/>
            <person name="Alvarez R."/>
            <person name="Tran N.C."/>
            <person name="Knight R."/>
            <person name="Edlund A."/>
        </authorList>
    </citation>
    <scope>NUCLEOTIDE SEQUENCE</scope>
    <source>
        <strain evidence="11">JCVI_3_bin.11</strain>
    </source>
</reference>
<name>A0A9D5X6F5_9ACTN</name>
<dbReference type="Pfam" id="PF04563">
    <property type="entry name" value="RNA_pol_Rpb2_1"/>
    <property type="match status" value="1"/>
</dbReference>
<dbReference type="Pfam" id="PF04565">
    <property type="entry name" value="RNA_pol_Rpb2_3"/>
    <property type="match status" value="1"/>
</dbReference>
<dbReference type="SUPFAM" id="SSF64484">
    <property type="entry name" value="beta and beta-prime subunits of DNA dependent RNA-polymerase"/>
    <property type="match status" value="1"/>
</dbReference>
<feature type="domain" description="DNA-directed RNA polymerase beta subunit external 1" evidence="10">
    <location>
        <begin position="368"/>
        <end position="394"/>
    </location>
</feature>
<evidence type="ECO:0000259" key="7">
    <source>
        <dbReference type="Pfam" id="PF04561"/>
    </source>
</evidence>
<organism evidence="11 12">
    <name type="scientific">Lancefieldella parvula</name>
    <dbReference type="NCBI Taxonomy" id="1382"/>
    <lineage>
        <taxon>Bacteria</taxon>
        <taxon>Bacillati</taxon>
        <taxon>Actinomycetota</taxon>
        <taxon>Coriobacteriia</taxon>
        <taxon>Coriobacteriales</taxon>
        <taxon>Atopobiaceae</taxon>
        <taxon>Lancefieldella</taxon>
    </lineage>
</organism>
<dbReference type="GO" id="GO:0003899">
    <property type="term" value="F:DNA-directed RNA polymerase activity"/>
    <property type="evidence" value="ECO:0007669"/>
    <property type="project" value="UniProtKB-EC"/>
</dbReference>
<evidence type="ECO:0000256" key="3">
    <source>
        <dbReference type="ARBA" id="ARBA00022679"/>
    </source>
</evidence>
<dbReference type="PANTHER" id="PTHR20856">
    <property type="entry name" value="DNA-DIRECTED RNA POLYMERASE I SUBUNIT 2"/>
    <property type="match status" value="1"/>
</dbReference>
<dbReference type="Gene3D" id="3.90.1110.10">
    <property type="entry name" value="RNA polymerase Rpb2, domain 2"/>
    <property type="match status" value="1"/>
</dbReference>
<evidence type="ECO:0000259" key="9">
    <source>
        <dbReference type="Pfam" id="PF04565"/>
    </source>
</evidence>
<dbReference type="Pfam" id="PF04561">
    <property type="entry name" value="RNA_pol_Rpb2_2"/>
    <property type="match status" value="1"/>
</dbReference>
<dbReference type="EMBL" id="JABZGU010000272">
    <property type="protein sequence ID" value="MBF4803552.1"/>
    <property type="molecule type" value="Genomic_DNA"/>
</dbReference>
<evidence type="ECO:0000256" key="1">
    <source>
        <dbReference type="ARBA" id="ARBA00012418"/>
    </source>
</evidence>
<keyword evidence="3" id="KW-0808">Transferase</keyword>
<evidence type="ECO:0000259" key="10">
    <source>
        <dbReference type="Pfam" id="PF10385"/>
    </source>
</evidence>
<dbReference type="InterPro" id="IPR015712">
    <property type="entry name" value="DNA-dir_RNA_pol_su2"/>
</dbReference>
<dbReference type="GO" id="GO:0032549">
    <property type="term" value="F:ribonucleoside binding"/>
    <property type="evidence" value="ECO:0007669"/>
    <property type="project" value="InterPro"/>
</dbReference>
<evidence type="ECO:0000259" key="8">
    <source>
        <dbReference type="Pfam" id="PF04563"/>
    </source>
</evidence>
<comment type="similarity">
    <text evidence="6">Belongs to the RNA polymerase beta chain family.</text>
</comment>
<proteinExistence type="inferred from homology"/>
<feature type="domain" description="RNA polymerase beta subunit protrusion" evidence="8">
    <location>
        <begin position="19"/>
        <end position="267"/>
    </location>
</feature>
<evidence type="ECO:0000256" key="2">
    <source>
        <dbReference type="ARBA" id="ARBA00022478"/>
    </source>
</evidence>
<dbReference type="InterPro" id="IPR007642">
    <property type="entry name" value="RNA_pol_Rpb2_2"/>
</dbReference>
<evidence type="ECO:0000256" key="4">
    <source>
        <dbReference type="ARBA" id="ARBA00022695"/>
    </source>
</evidence>
<dbReference type="InterPro" id="IPR037034">
    <property type="entry name" value="RNA_pol_Rpb2_2_sf"/>
</dbReference>
<dbReference type="EC" id="2.7.7.6" evidence="1"/>
<evidence type="ECO:0000313" key="11">
    <source>
        <dbReference type="EMBL" id="MBF4803552.1"/>
    </source>
</evidence>
<evidence type="ECO:0000256" key="6">
    <source>
        <dbReference type="RuleBase" id="RU000434"/>
    </source>
</evidence>
<feature type="non-terminal residue" evidence="11">
    <location>
        <position position="1"/>
    </location>
</feature>
<dbReference type="GO" id="GO:0006351">
    <property type="term" value="P:DNA-templated transcription"/>
    <property type="evidence" value="ECO:0007669"/>
    <property type="project" value="InterPro"/>
</dbReference>
<keyword evidence="2 11" id="KW-0240">DNA-directed RNA polymerase</keyword>
<feature type="domain" description="RNA polymerase Rpb2" evidence="9">
    <location>
        <begin position="282"/>
        <end position="358"/>
    </location>
</feature>